<dbReference type="OrthoDB" id="33831at2157"/>
<accession>A0A2U9IKI4</accession>
<dbReference type="KEGG" id="asul:DFR86_02475"/>
<dbReference type="NCBIfam" id="NF041033">
    <property type="entry name" value="NurA_Sulf"/>
    <property type="match status" value="1"/>
</dbReference>
<evidence type="ECO:0000259" key="1">
    <source>
        <dbReference type="SMART" id="SM00933"/>
    </source>
</evidence>
<dbReference type="InterPro" id="IPR053461">
    <property type="entry name" value="DSB_repair_nuclease_NurA"/>
</dbReference>
<dbReference type="Proteomes" id="UP000248410">
    <property type="component" value="Chromosome"/>
</dbReference>
<evidence type="ECO:0000313" key="3">
    <source>
        <dbReference type="Proteomes" id="UP000248410"/>
    </source>
</evidence>
<name>A0A2U9IKI4_9CREN</name>
<organism evidence="2 3">
    <name type="scientific">Acidianus sulfidivorans JP7</name>
    <dbReference type="NCBI Taxonomy" id="619593"/>
    <lineage>
        <taxon>Archaea</taxon>
        <taxon>Thermoproteota</taxon>
        <taxon>Thermoprotei</taxon>
        <taxon>Sulfolobales</taxon>
        <taxon>Sulfolobaceae</taxon>
        <taxon>Acidianus</taxon>
    </lineage>
</organism>
<proteinExistence type="predicted"/>
<evidence type="ECO:0000313" key="2">
    <source>
        <dbReference type="EMBL" id="AWR96523.1"/>
    </source>
</evidence>
<feature type="domain" description="NurA" evidence="1">
    <location>
        <begin position="50"/>
        <end position="302"/>
    </location>
</feature>
<dbReference type="AlphaFoldDB" id="A0A2U9IKI4"/>
<gene>
    <name evidence="2" type="ORF">DFR86_02475</name>
</gene>
<dbReference type="GeneID" id="36836798"/>
<sequence length="330" mass="37805">MIDKVYEELTRDREKILNKLQFFRDNLKDTIKKEKIDEVWVEYEPNPIKKSFIAIDGGEFIKETRFSTVYVSNAEAILAKGLQEYIPIDNEAKIGVLSPGNLSRERVSELMSILELSLALRNGDKADIILMDGSIIKKLGKGKGISGKENPNIDEILNISNEEESYNNLILNKQIILSKLIQKYGDKILWISKNSKGKDIFAQQVSDIAVLESLTENPGYTKPRIHQIKSEYLVENDEVSILKGIEISSFLMRLEKGQKVLKVDITGRIDESNIKYFMDCLSLVSVNGYPYPLLKVHFDVKANKEDRLRILTLFNLLRKQGNSWIPNQFF</sequence>
<dbReference type="Pfam" id="PF09376">
    <property type="entry name" value="NurA"/>
    <property type="match status" value="1"/>
</dbReference>
<dbReference type="RefSeq" id="WP_110379413.1">
    <property type="nucleotide sequence ID" value="NZ_CP029288.2"/>
</dbReference>
<dbReference type="EMBL" id="CP029288">
    <property type="protein sequence ID" value="AWR96523.1"/>
    <property type="molecule type" value="Genomic_DNA"/>
</dbReference>
<dbReference type="SMART" id="SM00933">
    <property type="entry name" value="NurA"/>
    <property type="match status" value="1"/>
</dbReference>
<dbReference type="InterPro" id="IPR018977">
    <property type="entry name" value="NurA_domain"/>
</dbReference>
<reference evidence="2 3" key="1">
    <citation type="submission" date="2018-05" db="EMBL/GenBank/DDBJ databases">
        <title>Complete Genome Sequences of Extremely Thermoacidophilic, Metal-Mobilizing Type-Strain Members of the Archaeal Family Sulfolobaceae: Acidianus brierleyi DSM-1651T, Acidianus sulfidivorans DSM-18786T, Metallosphaera hakonensis DSM-7519T, and Metallosphaera prunae DSM-10039T.</title>
        <authorList>
            <person name="Counts J.A."/>
            <person name="Kelly R.M."/>
        </authorList>
    </citation>
    <scope>NUCLEOTIDE SEQUENCE [LARGE SCALE GENOMIC DNA]</scope>
    <source>
        <strain evidence="2 3">JP7</strain>
    </source>
</reference>
<protein>
    <recommendedName>
        <fullName evidence="1">NurA domain-containing protein</fullName>
    </recommendedName>
</protein>
<keyword evidence="3" id="KW-1185">Reference proteome</keyword>